<keyword evidence="2" id="KW-1185">Reference proteome</keyword>
<evidence type="ECO:0000313" key="1">
    <source>
        <dbReference type="EMBL" id="VDM42836.1"/>
    </source>
</evidence>
<name>A0A183USP5_TOXCA</name>
<gene>
    <name evidence="1" type="ORF">TCNE_LOCUS11515</name>
</gene>
<evidence type="ECO:0000313" key="3">
    <source>
        <dbReference type="WBParaSite" id="TCNE_0001151501-mRNA-1"/>
    </source>
</evidence>
<evidence type="ECO:0000313" key="2">
    <source>
        <dbReference type="Proteomes" id="UP000050794"/>
    </source>
</evidence>
<dbReference type="EMBL" id="UYWY01020888">
    <property type="protein sequence ID" value="VDM42836.1"/>
    <property type="molecule type" value="Genomic_DNA"/>
</dbReference>
<dbReference type="WBParaSite" id="TCNE_0001151501-mRNA-1">
    <property type="protein sequence ID" value="TCNE_0001151501-mRNA-1"/>
    <property type="gene ID" value="TCNE_0001151501"/>
</dbReference>
<reference evidence="3" key="1">
    <citation type="submission" date="2016-06" db="UniProtKB">
        <authorList>
            <consortium name="WormBaseParasite"/>
        </authorList>
    </citation>
    <scope>IDENTIFICATION</scope>
</reference>
<organism evidence="2 3">
    <name type="scientific">Toxocara canis</name>
    <name type="common">Canine roundworm</name>
    <dbReference type="NCBI Taxonomy" id="6265"/>
    <lineage>
        <taxon>Eukaryota</taxon>
        <taxon>Metazoa</taxon>
        <taxon>Ecdysozoa</taxon>
        <taxon>Nematoda</taxon>
        <taxon>Chromadorea</taxon>
        <taxon>Rhabditida</taxon>
        <taxon>Spirurina</taxon>
        <taxon>Ascaridomorpha</taxon>
        <taxon>Ascaridoidea</taxon>
        <taxon>Toxocaridae</taxon>
        <taxon>Toxocara</taxon>
    </lineage>
</organism>
<dbReference type="Proteomes" id="UP000050794">
    <property type="component" value="Unassembled WGS sequence"/>
</dbReference>
<dbReference type="AlphaFoldDB" id="A0A183USP5"/>
<accession>A0A183USP5</accession>
<reference evidence="1 2" key="2">
    <citation type="submission" date="2018-11" db="EMBL/GenBank/DDBJ databases">
        <authorList>
            <consortium name="Pathogen Informatics"/>
        </authorList>
    </citation>
    <scope>NUCLEOTIDE SEQUENCE [LARGE SCALE GENOMIC DNA]</scope>
</reference>
<proteinExistence type="predicted"/>
<sequence length="191" mass="21453">MFDREYKSGSILVEYDMTSAYHRSHEGTLNSPSSFVWQRTLSKNRSKDETAEALDTTIENYNDENGFVDLPDQLQVFVHRSLVLEVCPSVLRKCFTEALISALVGVLGSTTMGNGVKQTWSKIGRVLEQVIAKHGTSTQYVKRSKQANIGRTAEITLFESRTSAAMVVKKRRTISQKIFTTRVETVLGQIN</sequence>
<protein>
    <submittedName>
        <fullName evidence="3">DNA-directed RNA polymerase</fullName>
    </submittedName>
</protein>